<dbReference type="RefSeq" id="WP_141785786.1">
    <property type="nucleotide sequence ID" value="NZ_BAAAIK010000001.1"/>
</dbReference>
<evidence type="ECO:0000313" key="4">
    <source>
        <dbReference type="EMBL" id="TQL51832.1"/>
    </source>
</evidence>
<dbReference type="AlphaFoldDB" id="A0A542YUR7"/>
<reference evidence="4 5" key="1">
    <citation type="submission" date="2019-06" db="EMBL/GenBank/DDBJ databases">
        <title>Sequencing the genomes of 1000 actinobacteria strains.</title>
        <authorList>
            <person name="Klenk H.-P."/>
        </authorList>
    </citation>
    <scope>NUCLEOTIDE SEQUENCE [LARGE SCALE GENOMIC DNA]</scope>
    <source>
        <strain evidence="4 5">DSM 12335</strain>
    </source>
</reference>
<dbReference type="Pfam" id="PF01156">
    <property type="entry name" value="IU_nuc_hydro"/>
    <property type="match status" value="1"/>
</dbReference>
<name>A0A542YUR7_9MICO</name>
<organism evidence="4 5">
    <name type="scientific">Ornithinicoccus hortensis</name>
    <dbReference type="NCBI Taxonomy" id="82346"/>
    <lineage>
        <taxon>Bacteria</taxon>
        <taxon>Bacillati</taxon>
        <taxon>Actinomycetota</taxon>
        <taxon>Actinomycetes</taxon>
        <taxon>Micrococcales</taxon>
        <taxon>Intrasporangiaceae</taxon>
        <taxon>Ornithinicoccus</taxon>
    </lineage>
</organism>
<dbReference type="InterPro" id="IPR001910">
    <property type="entry name" value="Inosine/uridine_hydrolase_dom"/>
</dbReference>
<dbReference type="PANTHER" id="PTHR12304:SF4">
    <property type="entry name" value="URIDINE NUCLEOSIDASE"/>
    <property type="match status" value="1"/>
</dbReference>
<keyword evidence="2" id="KW-0326">Glycosidase</keyword>
<dbReference type="InterPro" id="IPR023186">
    <property type="entry name" value="IUNH"/>
</dbReference>
<evidence type="ECO:0000256" key="2">
    <source>
        <dbReference type="ARBA" id="ARBA00023295"/>
    </source>
</evidence>
<sequence length="323" mass="34388">MTGAVEGPRRIVLDCDPGHDDAVAIILALGDPAIELLGITTVGGNQTVDKVTRNAQSVLVMCGREDVPVHAGASRPLLRAVEVAEDIHGESGLDGVDLPEPTVPVAPGHGVQFIIDTVLAAEPGTVTLVATGPLTNLALAARLEPRIVERVREVVIMGGGYHEGNWTAVAEFNIWVDPEAAAIVVDEAWPLTMVGLDLTHQALATAEVEDRIAALDTDLSRFFVGLMAFFRQTYREHQGFPDPPVHDACAVAYLIDPDVVATRPAPLAVELRGEHTTGMTVADFRRPAPGDCRHRVATKLDHARFWELVTRAIGRLSGGGGEG</sequence>
<dbReference type="PANTHER" id="PTHR12304">
    <property type="entry name" value="INOSINE-URIDINE PREFERRING NUCLEOSIDE HYDROLASE"/>
    <property type="match status" value="1"/>
</dbReference>
<feature type="domain" description="Inosine/uridine-preferring nucleoside hydrolase" evidence="3">
    <location>
        <begin position="11"/>
        <end position="307"/>
    </location>
</feature>
<evidence type="ECO:0000259" key="3">
    <source>
        <dbReference type="Pfam" id="PF01156"/>
    </source>
</evidence>
<dbReference type="EMBL" id="VFOP01000001">
    <property type="protein sequence ID" value="TQL51832.1"/>
    <property type="molecule type" value="Genomic_DNA"/>
</dbReference>
<dbReference type="Proteomes" id="UP000319516">
    <property type="component" value="Unassembled WGS sequence"/>
</dbReference>
<evidence type="ECO:0000313" key="5">
    <source>
        <dbReference type="Proteomes" id="UP000319516"/>
    </source>
</evidence>
<dbReference type="Gene3D" id="3.90.245.10">
    <property type="entry name" value="Ribonucleoside hydrolase-like"/>
    <property type="match status" value="1"/>
</dbReference>
<keyword evidence="5" id="KW-1185">Reference proteome</keyword>
<dbReference type="OrthoDB" id="9797882at2"/>
<dbReference type="SUPFAM" id="SSF53590">
    <property type="entry name" value="Nucleoside hydrolase"/>
    <property type="match status" value="1"/>
</dbReference>
<dbReference type="GO" id="GO:0006152">
    <property type="term" value="P:purine nucleoside catabolic process"/>
    <property type="evidence" value="ECO:0007669"/>
    <property type="project" value="TreeGrafter"/>
</dbReference>
<dbReference type="InterPro" id="IPR036452">
    <property type="entry name" value="Ribo_hydro-like"/>
</dbReference>
<dbReference type="GO" id="GO:0005829">
    <property type="term" value="C:cytosol"/>
    <property type="evidence" value="ECO:0007669"/>
    <property type="project" value="TreeGrafter"/>
</dbReference>
<proteinExistence type="predicted"/>
<evidence type="ECO:0000256" key="1">
    <source>
        <dbReference type="ARBA" id="ARBA00022801"/>
    </source>
</evidence>
<dbReference type="InterPro" id="IPR015910">
    <property type="entry name" value="I/U_nuclsd_hydro_CS"/>
</dbReference>
<comment type="caution">
    <text evidence="4">The sequence shown here is derived from an EMBL/GenBank/DDBJ whole genome shotgun (WGS) entry which is preliminary data.</text>
</comment>
<gene>
    <name evidence="4" type="ORF">FB467_2998</name>
</gene>
<dbReference type="GO" id="GO:0045437">
    <property type="term" value="F:uridine nucleosidase activity"/>
    <property type="evidence" value="ECO:0007669"/>
    <property type="project" value="UniProtKB-ARBA"/>
</dbReference>
<dbReference type="PROSITE" id="PS01247">
    <property type="entry name" value="IUNH"/>
    <property type="match status" value="1"/>
</dbReference>
<protein>
    <submittedName>
        <fullName evidence="4">Purine nucleosidase</fullName>
    </submittedName>
</protein>
<dbReference type="CDD" id="cd02651">
    <property type="entry name" value="nuc_hydro_IU_UC_XIUA"/>
    <property type="match status" value="1"/>
</dbReference>
<accession>A0A542YUR7</accession>
<dbReference type="GO" id="GO:0008477">
    <property type="term" value="F:purine nucleosidase activity"/>
    <property type="evidence" value="ECO:0007669"/>
    <property type="project" value="TreeGrafter"/>
</dbReference>
<keyword evidence="1" id="KW-0378">Hydrolase</keyword>